<dbReference type="InterPro" id="IPR007560">
    <property type="entry name" value="Restrct_endonuc_IV_Mrr"/>
</dbReference>
<dbReference type="EMBL" id="JAHLKM010000043">
    <property type="protein sequence ID" value="MCQ4334881.1"/>
    <property type="molecule type" value="Genomic_DNA"/>
</dbReference>
<dbReference type="Pfam" id="PF04471">
    <property type="entry name" value="Mrr_cat"/>
    <property type="match status" value="1"/>
</dbReference>
<dbReference type="RefSeq" id="WP_256031122.1">
    <property type="nucleotide sequence ID" value="NZ_JAHLKM010000043.1"/>
</dbReference>
<sequence>MPLTDLETALATIYPQDLEKLAADLLAERGYDVDPTGTQGADGGLDAVLYDDDRCGVLHVSRTQSDRLRGKITSDAEKAAEYDQSYDFFVFVTTADPSGSLRRRLEAELQDEYGWTVNIWAREQLRNALMTDHQRLVREHLNVDPGVPRVGQREEIIELRDDRLDCIQNRTELPNELPDGPTVVVHVIPVTAVTSTDPTPPGNLPAVPFFGHSKRVPDAGKFVSDGVVGYNHRVRQAYPDYLYLNESGWIEGVSTEYFRSKPGEDGGVIDRDVDRAIAATVHGSLYCFTDLGIEAPVFVFVALLDAGQYTMSSDGIPEFTKGWFPDRFTAGPVELETLDPDEFELDHLRPVLDRIWYQAGRSNGSPHLSNLDESGDE</sequence>
<evidence type="ECO:0000313" key="3">
    <source>
        <dbReference type="Proteomes" id="UP001139494"/>
    </source>
</evidence>
<keyword evidence="2" id="KW-0378">Hydrolase</keyword>
<proteinExistence type="predicted"/>
<comment type="caution">
    <text evidence="2">The sequence shown here is derived from an EMBL/GenBank/DDBJ whole genome shotgun (WGS) entry which is preliminary data.</text>
</comment>
<evidence type="ECO:0000313" key="2">
    <source>
        <dbReference type="EMBL" id="MCQ4334881.1"/>
    </source>
</evidence>
<dbReference type="GO" id="GO:0004519">
    <property type="term" value="F:endonuclease activity"/>
    <property type="evidence" value="ECO:0007669"/>
    <property type="project" value="UniProtKB-KW"/>
</dbReference>
<gene>
    <name evidence="2" type="ORF">KM295_15605</name>
</gene>
<keyword evidence="2" id="KW-0255">Endonuclease</keyword>
<dbReference type="GO" id="GO:0009307">
    <property type="term" value="P:DNA restriction-modification system"/>
    <property type="evidence" value="ECO:0007669"/>
    <property type="project" value="InterPro"/>
</dbReference>
<name>A0A9R1CWK5_9EURY</name>
<protein>
    <submittedName>
        <fullName evidence="2">Restriction endonuclease</fullName>
    </submittedName>
</protein>
<feature type="domain" description="Restriction endonuclease type IV Mrr" evidence="1">
    <location>
        <begin position="12"/>
        <end position="96"/>
    </location>
</feature>
<reference evidence="2" key="1">
    <citation type="journal article" date="2023" name="Front. Microbiol.">
        <title>Genomic-based phylogenetic and metabolic analyses of the genus Natronomonas, and description of Natronomonas aquatica sp. nov.</title>
        <authorList>
            <person name="Garcia-Roldan A."/>
            <person name="Duran-Viseras A."/>
            <person name="de la Haba R.R."/>
            <person name="Corral P."/>
            <person name="Sanchez-Porro C."/>
            <person name="Ventosa A."/>
        </authorList>
    </citation>
    <scope>NUCLEOTIDE SEQUENCE</scope>
    <source>
        <strain evidence="2">F2-12</strain>
    </source>
</reference>
<dbReference type="AlphaFoldDB" id="A0A9R1CWK5"/>
<keyword evidence="2" id="KW-0540">Nuclease</keyword>
<evidence type="ECO:0000259" key="1">
    <source>
        <dbReference type="Pfam" id="PF04471"/>
    </source>
</evidence>
<organism evidence="2 3">
    <name type="scientific">Natronomonas aquatica</name>
    <dbReference type="NCBI Taxonomy" id="2841590"/>
    <lineage>
        <taxon>Archaea</taxon>
        <taxon>Methanobacteriati</taxon>
        <taxon>Methanobacteriota</taxon>
        <taxon>Stenosarchaea group</taxon>
        <taxon>Halobacteria</taxon>
        <taxon>Halobacteriales</taxon>
        <taxon>Natronomonadaceae</taxon>
        <taxon>Natronomonas</taxon>
    </lineage>
</organism>
<accession>A0A9R1CWK5</accession>
<dbReference type="GO" id="GO:0003677">
    <property type="term" value="F:DNA binding"/>
    <property type="evidence" value="ECO:0007669"/>
    <property type="project" value="InterPro"/>
</dbReference>
<dbReference type="Proteomes" id="UP001139494">
    <property type="component" value="Unassembled WGS sequence"/>
</dbReference>
<keyword evidence="3" id="KW-1185">Reference proteome</keyword>